<proteinExistence type="predicted"/>
<name>A0A833WTS9_JUGRE</name>
<dbReference type="AlphaFoldDB" id="A0A833WTS9"/>
<dbReference type="Gramene" id="Jr15_06320_p1">
    <property type="protein sequence ID" value="cds.Jr15_06320_p1"/>
    <property type="gene ID" value="Jr15_06320"/>
</dbReference>
<protein>
    <submittedName>
        <fullName evidence="2">Uncharacterized protein</fullName>
    </submittedName>
</protein>
<evidence type="ECO:0000256" key="1">
    <source>
        <dbReference type="SAM" id="MobiDB-lite"/>
    </source>
</evidence>
<feature type="compositionally biased region" description="Polar residues" evidence="1">
    <location>
        <begin position="253"/>
        <end position="262"/>
    </location>
</feature>
<gene>
    <name evidence="2" type="ORF">F2P56_034153</name>
</gene>
<accession>A0A833WTS9</accession>
<reference evidence="2" key="1">
    <citation type="submission" date="2015-10" db="EMBL/GenBank/DDBJ databases">
        <authorList>
            <person name="Martinez-Garcia P.J."/>
            <person name="Crepeau M.W."/>
            <person name="Puiu D."/>
            <person name="Gonzalez-Ibeas D."/>
            <person name="Whalen J."/>
            <person name="Stevens K."/>
            <person name="Paul R."/>
            <person name="Butterfield T."/>
            <person name="Britton M."/>
            <person name="Reagan R."/>
            <person name="Chakraborty S."/>
            <person name="Walawage S.L."/>
            <person name="Vasquez-Gross H.A."/>
            <person name="Cardeno C."/>
            <person name="Famula R."/>
            <person name="Pratt K."/>
            <person name="Kuruganti S."/>
            <person name="Aradhya M.K."/>
            <person name="Leslie C.A."/>
            <person name="Dandekar A.M."/>
            <person name="Salzberg S.L."/>
            <person name="Wegrzyn J.L."/>
            <person name="Langley C.H."/>
            <person name="Neale D.B."/>
        </authorList>
    </citation>
    <scope>NUCLEOTIDE SEQUENCE</scope>
    <source>
        <tissue evidence="2">Leaves</tissue>
    </source>
</reference>
<dbReference type="EMBL" id="LIHL02000015">
    <property type="protein sequence ID" value="KAF5445072.1"/>
    <property type="molecule type" value="Genomic_DNA"/>
</dbReference>
<evidence type="ECO:0000313" key="3">
    <source>
        <dbReference type="Proteomes" id="UP000619265"/>
    </source>
</evidence>
<dbReference type="Proteomes" id="UP000619265">
    <property type="component" value="Unassembled WGS sequence"/>
</dbReference>
<sequence length="313" mass="35446">MKGVSTSSQVTSAFYSAKGEIDSSQNQNINEEADKEDTSSMSPTASDMQAPVAPVFPVHHNLEKQRVKRKWREEMNRLQQHISLLDFAENTYVSKNTLNVVKNEFVKEEGRTVIQSSHPPLDTVVIPFKGSEVIASPFKLSDTIVSKDPEKDKILKETKKIISQNNFANLALQTIGEQLDRIEEKMEKPVFTTPPIFRNDHPLVFPKDQTKKKIEKPLISLPEERPKIDFKNSQARTLDKIDQLLTDLKKEQPSTSTLNSNGDGFILEETSEESSNEESSEDKDIDLIEKNFQNLEIARFTSKGPKPMSLTKN</sequence>
<feature type="region of interest" description="Disordered" evidence="1">
    <location>
        <begin position="16"/>
        <end position="48"/>
    </location>
</feature>
<comment type="caution">
    <text evidence="2">The sequence shown here is derived from an EMBL/GenBank/DDBJ whole genome shotgun (WGS) entry which is preliminary data.</text>
</comment>
<feature type="region of interest" description="Disordered" evidence="1">
    <location>
        <begin position="252"/>
        <end position="288"/>
    </location>
</feature>
<evidence type="ECO:0000313" key="2">
    <source>
        <dbReference type="EMBL" id="KAF5445072.1"/>
    </source>
</evidence>
<feature type="compositionally biased region" description="Acidic residues" evidence="1">
    <location>
        <begin position="269"/>
        <end position="284"/>
    </location>
</feature>
<reference evidence="2" key="2">
    <citation type="submission" date="2020-03" db="EMBL/GenBank/DDBJ databases">
        <title>Walnut 2.0.</title>
        <authorList>
            <person name="Marrano A."/>
            <person name="Britton M."/>
            <person name="Zimin A.V."/>
            <person name="Zaini P.A."/>
            <person name="Workman R."/>
            <person name="Puiu D."/>
            <person name="Bianco L."/>
            <person name="Allen B.J."/>
            <person name="Troggio M."/>
            <person name="Leslie C.A."/>
            <person name="Timp W."/>
            <person name="Dendekar A."/>
            <person name="Salzberg S.L."/>
            <person name="Neale D.B."/>
        </authorList>
    </citation>
    <scope>NUCLEOTIDE SEQUENCE</scope>
    <source>
        <tissue evidence="2">Leaves</tissue>
    </source>
</reference>
<feature type="non-terminal residue" evidence="2">
    <location>
        <position position="313"/>
    </location>
</feature>
<organism evidence="2 3">
    <name type="scientific">Juglans regia</name>
    <name type="common">English walnut</name>
    <dbReference type="NCBI Taxonomy" id="51240"/>
    <lineage>
        <taxon>Eukaryota</taxon>
        <taxon>Viridiplantae</taxon>
        <taxon>Streptophyta</taxon>
        <taxon>Embryophyta</taxon>
        <taxon>Tracheophyta</taxon>
        <taxon>Spermatophyta</taxon>
        <taxon>Magnoliopsida</taxon>
        <taxon>eudicotyledons</taxon>
        <taxon>Gunneridae</taxon>
        <taxon>Pentapetalae</taxon>
        <taxon>rosids</taxon>
        <taxon>fabids</taxon>
        <taxon>Fagales</taxon>
        <taxon>Juglandaceae</taxon>
        <taxon>Juglans</taxon>
    </lineage>
</organism>